<name>A0A1X0NPA6_9TRYP</name>
<protein>
    <submittedName>
        <fullName evidence="2">Protein kinase</fullName>
    </submittedName>
</protein>
<feature type="domain" description="Protein kinase" evidence="1">
    <location>
        <begin position="1"/>
        <end position="98"/>
    </location>
</feature>
<gene>
    <name evidence="2" type="ORF">TM35_000281570</name>
</gene>
<dbReference type="PROSITE" id="PS50011">
    <property type="entry name" value="PROTEIN_KINASE_DOM"/>
    <property type="match status" value="1"/>
</dbReference>
<keyword evidence="3" id="KW-1185">Reference proteome</keyword>
<evidence type="ECO:0000259" key="1">
    <source>
        <dbReference type="PROSITE" id="PS50011"/>
    </source>
</evidence>
<dbReference type="EMBL" id="NBCO01000028">
    <property type="protein sequence ID" value="ORC86441.1"/>
    <property type="molecule type" value="Genomic_DNA"/>
</dbReference>
<dbReference type="InterPro" id="IPR011009">
    <property type="entry name" value="Kinase-like_dom_sf"/>
</dbReference>
<sequence>VSPEEAAGTTKTAAGDMYALGLLLLAMLTDNHPWQWTAQASVDRSRNELDSVLADIALFREALRDGLLEPVAPPSDLDDTMRGILEACLSIAPEKRLS</sequence>
<dbReference type="VEuPathDB" id="TriTrypDB:TM35_000281570"/>
<proteinExistence type="predicted"/>
<dbReference type="InterPro" id="IPR000719">
    <property type="entry name" value="Prot_kinase_dom"/>
</dbReference>
<dbReference type="Proteomes" id="UP000192257">
    <property type="component" value="Unassembled WGS sequence"/>
</dbReference>
<comment type="caution">
    <text evidence="2">The sequence shown here is derived from an EMBL/GenBank/DDBJ whole genome shotgun (WGS) entry which is preliminary data.</text>
</comment>
<keyword evidence="2" id="KW-0418">Kinase</keyword>
<feature type="non-terminal residue" evidence="2">
    <location>
        <position position="1"/>
    </location>
</feature>
<dbReference type="AlphaFoldDB" id="A0A1X0NPA6"/>
<feature type="non-terminal residue" evidence="2">
    <location>
        <position position="98"/>
    </location>
</feature>
<dbReference type="GO" id="GO:0005524">
    <property type="term" value="F:ATP binding"/>
    <property type="evidence" value="ECO:0007669"/>
    <property type="project" value="InterPro"/>
</dbReference>
<dbReference type="RefSeq" id="XP_028880507.1">
    <property type="nucleotide sequence ID" value="XM_029028188.1"/>
</dbReference>
<dbReference type="GeneID" id="39987968"/>
<dbReference type="SUPFAM" id="SSF56112">
    <property type="entry name" value="Protein kinase-like (PK-like)"/>
    <property type="match status" value="1"/>
</dbReference>
<dbReference type="OrthoDB" id="251538at2759"/>
<dbReference type="GO" id="GO:0004672">
    <property type="term" value="F:protein kinase activity"/>
    <property type="evidence" value="ECO:0007669"/>
    <property type="project" value="InterPro"/>
</dbReference>
<evidence type="ECO:0000313" key="3">
    <source>
        <dbReference type="Proteomes" id="UP000192257"/>
    </source>
</evidence>
<organism evidence="2 3">
    <name type="scientific">Trypanosoma theileri</name>
    <dbReference type="NCBI Taxonomy" id="67003"/>
    <lineage>
        <taxon>Eukaryota</taxon>
        <taxon>Discoba</taxon>
        <taxon>Euglenozoa</taxon>
        <taxon>Kinetoplastea</taxon>
        <taxon>Metakinetoplastina</taxon>
        <taxon>Trypanosomatida</taxon>
        <taxon>Trypanosomatidae</taxon>
        <taxon>Trypanosoma</taxon>
    </lineage>
</organism>
<evidence type="ECO:0000313" key="2">
    <source>
        <dbReference type="EMBL" id="ORC86441.1"/>
    </source>
</evidence>
<keyword evidence="2" id="KW-0808">Transferase</keyword>
<accession>A0A1X0NPA6</accession>
<reference evidence="2 3" key="1">
    <citation type="submission" date="2017-03" db="EMBL/GenBank/DDBJ databases">
        <title>An alternative strategy for trypanosome survival in the mammalian bloodstream revealed through genome and transcriptome analysis of the ubiquitous bovine parasite Trypanosoma (Megatrypanum) theileri.</title>
        <authorList>
            <person name="Kelly S."/>
            <person name="Ivens A."/>
            <person name="Mott A."/>
            <person name="O'Neill E."/>
            <person name="Emms D."/>
            <person name="Macleod O."/>
            <person name="Voorheis P."/>
            <person name="Matthews J."/>
            <person name="Matthews K."/>
            <person name="Carrington M."/>
        </authorList>
    </citation>
    <scope>NUCLEOTIDE SEQUENCE [LARGE SCALE GENOMIC DNA]</scope>
    <source>
        <strain evidence="2">Edinburgh</strain>
    </source>
</reference>
<dbReference type="Gene3D" id="1.10.510.10">
    <property type="entry name" value="Transferase(Phosphotransferase) domain 1"/>
    <property type="match status" value="1"/>
</dbReference>